<feature type="transmembrane region" description="Helical" evidence="1">
    <location>
        <begin position="372"/>
        <end position="390"/>
    </location>
</feature>
<dbReference type="SUPFAM" id="SSF103473">
    <property type="entry name" value="MFS general substrate transporter"/>
    <property type="match status" value="2"/>
</dbReference>
<dbReference type="PANTHER" id="PTHR23542">
    <property type="match status" value="1"/>
</dbReference>
<dbReference type="InterPro" id="IPR036259">
    <property type="entry name" value="MFS_trans_sf"/>
</dbReference>
<keyword evidence="1" id="KW-1133">Transmembrane helix</keyword>
<proteinExistence type="predicted"/>
<dbReference type="EMBL" id="SJKC01000001">
    <property type="protein sequence ID" value="TCC40378.1"/>
    <property type="molecule type" value="Genomic_DNA"/>
</dbReference>
<dbReference type="AlphaFoldDB" id="A0A4R0J7X8"/>
<feature type="transmembrane region" description="Helical" evidence="1">
    <location>
        <begin position="255"/>
        <end position="275"/>
    </location>
</feature>
<dbReference type="GO" id="GO:0022857">
    <property type="term" value="F:transmembrane transporter activity"/>
    <property type="evidence" value="ECO:0007669"/>
    <property type="project" value="InterPro"/>
</dbReference>
<feature type="transmembrane region" description="Helical" evidence="1">
    <location>
        <begin position="287"/>
        <end position="304"/>
    </location>
</feature>
<evidence type="ECO:0000313" key="3">
    <source>
        <dbReference type="Proteomes" id="UP000294225"/>
    </source>
</evidence>
<dbReference type="InterPro" id="IPR011701">
    <property type="entry name" value="MFS"/>
</dbReference>
<protein>
    <recommendedName>
        <fullName evidence="4">MFS transporter</fullName>
    </recommendedName>
</protein>
<dbReference type="Proteomes" id="UP000294225">
    <property type="component" value="Unassembled WGS sequence"/>
</dbReference>
<feature type="transmembrane region" description="Helical" evidence="1">
    <location>
        <begin position="85"/>
        <end position="104"/>
    </location>
</feature>
<feature type="transmembrane region" description="Helical" evidence="1">
    <location>
        <begin position="149"/>
        <end position="173"/>
    </location>
</feature>
<gene>
    <name evidence="2" type="ORF">E0H92_01300</name>
</gene>
<feature type="transmembrane region" description="Helical" evidence="1">
    <location>
        <begin position="344"/>
        <end position="366"/>
    </location>
</feature>
<comment type="caution">
    <text evidence="2">The sequence shown here is derived from an EMBL/GenBank/DDBJ whole genome shotgun (WGS) entry which is preliminary data.</text>
</comment>
<dbReference type="Gene3D" id="1.20.1250.20">
    <property type="entry name" value="MFS general substrate transporter like domains"/>
    <property type="match status" value="2"/>
</dbReference>
<reference evidence="2 3" key="1">
    <citation type="submission" date="2019-02" db="EMBL/GenBank/DDBJ databases">
        <title>Kribbella capetownensis sp. nov. and Kribbella speibonae sp. nov., isolated from soil.</title>
        <authorList>
            <person name="Curtis S.M."/>
            <person name="Norton I."/>
            <person name="Everest G.J."/>
            <person name="Meyers P.R."/>
        </authorList>
    </citation>
    <scope>NUCLEOTIDE SEQUENCE [LARGE SCALE GENOMIC DNA]</scope>
    <source>
        <strain evidence="2 3">YM55</strain>
    </source>
</reference>
<dbReference type="RefSeq" id="WP_131495109.1">
    <property type="nucleotide sequence ID" value="NZ_SJKC01000001.1"/>
</dbReference>
<dbReference type="Pfam" id="PF07690">
    <property type="entry name" value="MFS_1"/>
    <property type="match status" value="1"/>
</dbReference>
<organism evidence="2 3">
    <name type="scientific">Kribbella speibonae</name>
    <dbReference type="NCBI Taxonomy" id="1572660"/>
    <lineage>
        <taxon>Bacteria</taxon>
        <taxon>Bacillati</taxon>
        <taxon>Actinomycetota</taxon>
        <taxon>Actinomycetes</taxon>
        <taxon>Propionibacteriales</taxon>
        <taxon>Kribbellaceae</taxon>
        <taxon>Kribbella</taxon>
    </lineage>
</organism>
<dbReference type="PANTHER" id="PTHR23542:SF1">
    <property type="entry name" value="MAJOR FACILITATOR SUPERFAMILY (MFS) PROFILE DOMAIN-CONTAINING PROTEIN"/>
    <property type="match status" value="1"/>
</dbReference>
<feature type="transmembrane region" description="Helical" evidence="1">
    <location>
        <begin position="24"/>
        <end position="47"/>
    </location>
</feature>
<accession>A0A4R0J7X8</accession>
<feature type="transmembrane region" description="Helical" evidence="1">
    <location>
        <begin position="310"/>
        <end position="332"/>
    </location>
</feature>
<feature type="transmembrane region" description="Helical" evidence="1">
    <location>
        <begin position="221"/>
        <end position="243"/>
    </location>
</feature>
<evidence type="ECO:0000313" key="2">
    <source>
        <dbReference type="EMBL" id="TCC40378.1"/>
    </source>
</evidence>
<evidence type="ECO:0000256" key="1">
    <source>
        <dbReference type="SAM" id="Phobius"/>
    </source>
</evidence>
<keyword evidence="1" id="KW-0812">Transmembrane</keyword>
<name>A0A4R0J7X8_9ACTN</name>
<feature type="transmembrane region" description="Helical" evidence="1">
    <location>
        <begin position="53"/>
        <end position="73"/>
    </location>
</feature>
<sequence>MASGKLQVFAVYYQVLRTPQVPRLVASMFVGRLPNGMFSLGIVLFLHDTTGSYSASGAALAALMLGTTCSAPFRGRAVDRWGQLSVLIPLVVVQTVTMTGFLLLTAHRNLVLSILLAAMVGATSSTLGGSMRRLWPALVRSPNDLPAAYALQALLEDLIALTGPLAASALLVIASPAAILIAAQACALSGTTLFATARTARSIGGRVGRRASVLGALSTPGMRTLVTTLLAAGSVIGMLYVAVPALTQHRNGSSSAGPVLAAMAASSMASAVWYGGRTWRSAAGRRYVCLAGIFAAVTTPLVIAQTAVQLGVLLSFVGIAYAPRMISAYLLLDELAPNDSLAEAYTWLVSANAGGVALGSAIAGPVVQHAGVRWALAAATGCAVAGYLIAQVRHRSLSGH</sequence>
<evidence type="ECO:0008006" key="4">
    <source>
        <dbReference type="Google" id="ProtNLM"/>
    </source>
</evidence>
<keyword evidence="1" id="KW-0472">Membrane</keyword>
<feature type="transmembrane region" description="Helical" evidence="1">
    <location>
        <begin position="110"/>
        <end position="128"/>
    </location>
</feature>